<keyword evidence="1" id="KW-0472">Membrane</keyword>
<dbReference type="AlphaFoldDB" id="A0A1J5RG03"/>
<gene>
    <name evidence="2" type="ORF">GALL_270600</name>
</gene>
<protein>
    <submittedName>
        <fullName evidence="2">Uncharacterized protein</fullName>
    </submittedName>
</protein>
<evidence type="ECO:0000256" key="1">
    <source>
        <dbReference type="SAM" id="Phobius"/>
    </source>
</evidence>
<feature type="transmembrane region" description="Helical" evidence="1">
    <location>
        <begin position="177"/>
        <end position="194"/>
    </location>
</feature>
<keyword evidence="1" id="KW-1133">Transmembrane helix</keyword>
<comment type="caution">
    <text evidence="2">The sequence shown here is derived from an EMBL/GenBank/DDBJ whole genome shotgun (WGS) entry which is preliminary data.</text>
</comment>
<reference evidence="2" key="1">
    <citation type="submission" date="2016-10" db="EMBL/GenBank/DDBJ databases">
        <title>Sequence of Gallionella enrichment culture.</title>
        <authorList>
            <person name="Poehlein A."/>
            <person name="Muehling M."/>
            <person name="Daniel R."/>
        </authorList>
    </citation>
    <scope>NUCLEOTIDE SEQUENCE</scope>
</reference>
<name>A0A1J5RG03_9ZZZZ</name>
<evidence type="ECO:0000313" key="2">
    <source>
        <dbReference type="EMBL" id="OIQ91036.1"/>
    </source>
</evidence>
<organism evidence="2">
    <name type="scientific">mine drainage metagenome</name>
    <dbReference type="NCBI Taxonomy" id="410659"/>
    <lineage>
        <taxon>unclassified sequences</taxon>
        <taxon>metagenomes</taxon>
        <taxon>ecological metagenomes</taxon>
    </lineage>
</organism>
<proteinExistence type="predicted"/>
<sequence length="195" mass="21765">MQSDRQEPYPYAATALPADPAWDEAFLRVESYLRAHQLESRVRLNHHASTILQEAAERVLAFPWEEPVEAAMHVTRARIGEWFARAGDWGPWSDARVRAEGRLALVLADFPTQWADTFLAPEPLPHPLTASLAGNAFEPGPELSLRTMPTAELVFGLRRPAGALQLASRVWRSLREAAAWLSLLGLFGVAWVVLH</sequence>
<accession>A0A1J5RG03</accession>
<dbReference type="EMBL" id="MLJW01000272">
    <property type="protein sequence ID" value="OIQ91036.1"/>
    <property type="molecule type" value="Genomic_DNA"/>
</dbReference>
<keyword evidence="1" id="KW-0812">Transmembrane</keyword>